<dbReference type="InterPro" id="IPR038727">
    <property type="entry name" value="NadR/Ttd14_AAA_dom"/>
</dbReference>
<sequence>MLSHVHDILKQRSIQVEVVEELARGLITEMGLKQEDFTHFTPPVVQFQMTLLKRYLEKHKAVASTCCPMLSDRSTFDQLAYLDWQAAKGQVPRTVVEEAWSLLDLQELKELYEKTSFLLLMPDPTLCKNDGTRMQSSPQDLEALFQAFRRVLQRAGVSYRECSARKEEPSKVAQLFI</sequence>
<dbReference type="InterPro" id="IPR027417">
    <property type="entry name" value="P-loop_NTPase"/>
</dbReference>
<dbReference type="EMBL" id="CAUJNA010003583">
    <property type="protein sequence ID" value="CAJ1405391.1"/>
    <property type="molecule type" value="Genomic_DNA"/>
</dbReference>
<dbReference type="Proteomes" id="UP001178507">
    <property type="component" value="Unassembled WGS sequence"/>
</dbReference>
<reference evidence="2" key="1">
    <citation type="submission" date="2023-08" db="EMBL/GenBank/DDBJ databases">
        <authorList>
            <person name="Chen Y."/>
            <person name="Shah S."/>
            <person name="Dougan E. K."/>
            <person name="Thang M."/>
            <person name="Chan C."/>
        </authorList>
    </citation>
    <scope>NUCLEOTIDE SEQUENCE</scope>
</reference>
<evidence type="ECO:0000259" key="1">
    <source>
        <dbReference type="Pfam" id="PF13521"/>
    </source>
</evidence>
<organism evidence="2 3">
    <name type="scientific">Effrenium voratum</name>
    <dbReference type="NCBI Taxonomy" id="2562239"/>
    <lineage>
        <taxon>Eukaryota</taxon>
        <taxon>Sar</taxon>
        <taxon>Alveolata</taxon>
        <taxon>Dinophyceae</taxon>
        <taxon>Suessiales</taxon>
        <taxon>Symbiodiniaceae</taxon>
        <taxon>Effrenium</taxon>
    </lineage>
</organism>
<dbReference type="AlphaFoldDB" id="A0AA36JHY5"/>
<proteinExistence type="predicted"/>
<name>A0AA36JHY5_9DINO</name>
<accession>A0AA36JHY5</accession>
<evidence type="ECO:0000313" key="3">
    <source>
        <dbReference type="Proteomes" id="UP001178507"/>
    </source>
</evidence>
<evidence type="ECO:0000313" key="2">
    <source>
        <dbReference type="EMBL" id="CAJ1405391.1"/>
    </source>
</evidence>
<gene>
    <name evidence="2" type="ORF">EVOR1521_LOCUS27618</name>
</gene>
<protein>
    <recommendedName>
        <fullName evidence="1">NadR/Ttd14 AAA domain-containing protein</fullName>
    </recommendedName>
</protein>
<feature type="domain" description="NadR/Ttd14 AAA" evidence="1">
    <location>
        <begin position="8"/>
        <end position="162"/>
    </location>
</feature>
<keyword evidence="3" id="KW-1185">Reference proteome</keyword>
<comment type="caution">
    <text evidence="2">The sequence shown here is derived from an EMBL/GenBank/DDBJ whole genome shotgun (WGS) entry which is preliminary data.</text>
</comment>
<dbReference type="Pfam" id="PF13521">
    <property type="entry name" value="AAA_28"/>
    <property type="match status" value="1"/>
</dbReference>
<dbReference type="Gene3D" id="3.40.50.300">
    <property type="entry name" value="P-loop containing nucleotide triphosphate hydrolases"/>
    <property type="match status" value="1"/>
</dbReference>